<dbReference type="WBParaSite" id="ACAC_0000158501-mRNA-1">
    <property type="protein sequence ID" value="ACAC_0000158501-mRNA-1"/>
    <property type="gene ID" value="ACAC_0000158501"/>
</dbReference>
<name>A0A0K0CW17_ANGCA</name>
<organism evidence="1 2">
    <name type="scientific">Angiostrongylus cantonensis</name>
    <name type="common">Rat lungworm</name>
    <dbReference type="NCBI Taxonomy" id="6313"/>
    <lineage>
        <taxon>Eukaryota</taxon>
        <taxon>Metazoa</taxon>
        <taxon>Ecdysozoa</taxon>
        <taxon>Nematoda</taxon>
        <taxon>Chromadorea</taxon>
        <taxon>Rhabditida</taxon>
        <taxon>Rhabditina</taxon>
        <taxon>Rhabditomorpha</taxon>
        <taxon>Strongyloidea</taxon>
        <taxon>Metastrongylidae</taxon>
        <taxon>Angiostrongylus</taxon>
    </lineage>
</organism>
<evidence type="ECO:0000313" key="1">
    <source>
        <dbReference type="Proteomes" id="UP000035642"/>
    </source>
</evidence>
<keyword evidence="1" id="KW-1185">Reference proteome</keyword>
<sequence>MYSVSSFSAFITYSVVAFFKTLLRMSFERSSKPECASFLPTTTFSILGVDDLDRVSIILQALFMPLFFILL</sequence>
<accession>A0A0K0CW17</accession>
<reference evidence="1" key="1">
    <citation type="submission" date="2012-09" db="EMBL/GenBank/DDBJ databases">
        <authorList>
            <person name="Martin A.A."/>
        </authorList>
    </citation>
    <scope>NUCLEOTIDE SEQUENCE</scope>
</reference>
<proteinExistence type="predicted"/>
<reference evidence="2" key="2">
    <citation type="submission" date="2017-02" db="UniProtKB">
        <authorList>
            <consortium name="WormBaseParasite"/>
        </authorList>
    </citation>
    <scope>IDENTIFICATION</scope>
</reference>
<dbReference type="AlphaFoldDB" id="A0A0K0CW17"/>
<evidence type="ECO:0000313" key="2">
    <source>
        <dbReference type="WBParaSite" id="ACAC_0000158501-mRNA-1"/>
    </source>
</evidence>
<dbReference type="Proteomes" id="UP000035642">
    <property type="component" value="Unassembled WGS sequence"/>
</dbReference>
<protein>
    <submittedName>
        <fullName evidence="2">Secreted protein</fullName>
    </submittedName>
</protein>